<feature type="non-terminal residue" evidence="1">
    <location>
        <position position="42"/>
    </location>
</feature>
<organism evidence="1 2">
    <name type="scientific">Rattus norvegicus</name>
    <name type="common">Rat</name>
    <dbReference type="NCBI Taxonomy" id="10116"/>
    <lineage>
        <taxon>Eukaryota</taxon>
        <taxon>Metazoa</taxon>
        <taxon>Chordata</taxon>
        <taxon>Craniata</taxon>
        <taxon>Vertebrata</taxon>
        <taxon>Euteleostomi</taxon>
        <taxon>Mammalia</taxon>
        <taxon>Eutheria</taxon>
        <taxon>Euarchontoglires</taxon>
        <taxon>Glires</taxon>
        <taxon>Rodentia</taxon>
        <taxon>Myomorpha</taxon>
        <taxon>Muroidea</taxon>
        <taxon>Muridae</taxon>
        <taxon>Murinae</taxon>
        <taxon>Rattus</taxon>
    </lineage>
</organism>
<protein>
    <submittedName>
        <fullName evidence="1">RCG53328</fullName>
    </submittedName>
</protein>
<dbReference type="AlphaFoldDB" id="A6JMV8"/>
<sequence>MRNGCSGVLMLAPDKTRGKAAVPRALLEDFLSSDRFWIHPKS</sequence>
<name>A6JMV8_RAT</name>
<evidence type="ECO:0000313" key="1">
    <source>
        <dbReference type="EMBL" id="EDL82607.1"/>
    </source>
</evidence>
<gene>
    <name evidence="1" type="ORF">rCG_53328</name>
</gene>
<evidence type="ECO:0000313" key="2">
    <source>
        <dbReference type="Proteomes" id="UP000234681"/>
    </source>
</evidence>
<reference evidence="2" key="1">
    <citation type="submission" date="2005-09" db="EMBL/GenBank/DDBJ databases">
        <authorList>
            <person name="Mural R.J."/>
            <person name="Li P.W."/>
            <person name="Adams M.D."/>
            <person name="Amanatides P.G."/>
            <person name="Baden-Tillson H."/>
            <person name="Barnstead M."/>
            <person name="Chin S.H."/>
            <person name="Dew I."/>
            <person name="Evans C.A."/>
            <person name="Ferriera S."/>
            <person name="Flanigan M."/>
            <person name="Fosler C."/>
            <person name="Glodek A."/>
            <person name="Gu Z."/>
            <person name="Holt R.A."/>
            <person name="Jennings D."/>
            <person name="Kraft C.L."/>
            <person name="Lu F."/>
            <person name="Nguyen T."/>
            <person name="Nusskern D.R."/>
            <person name="Pfannkoch C.M."/>
            <person name="Sitter C."/>
            <person name="Sutton G.G."/>
            <person name="Venter J.C."/>
            <person name="Wang Z."/>
            <person name="Woodage T."/>
            <person name="Zheng X.H."/>
            <person name="Zhong F."/>
        </authorList>
    </citation>
    <scope>NUCLEOTIDE SEQUENCE [LARGE SCALE GENOMIC DNA]</scope>
    <source>
        <strain>BN</strain>
        <strain evidence="2">Sprague-Dawley</strain>
    </source>
</reference>
<dbReference type="Proteomes" id="UP000234681">
    <property type="component" value="Chromosome 2"/>
</dbReference>
<dbReference type="EMBL" id="CH473992">
    <property type="protein sequence ID" value="EDL82607.1"/>
    <property type="molecule type" value="Genomic_DNA"/>
</dbReference>
<accession>A6JMV8</accession>
<proteinExistence type="predicted"/>